<keyword evidence="2" id="KW-0378">Hydrolase</keyword>
<dbReference type="SMART" id="SM00020">
    <property type="entry name" value="Tryp_SPc"/>
    <property type="match status" value="1"/>
</dbReference>
<keyword evidence="1" id="KW-1015">Disulfide bond</keyword>
<sequence length="220" mass="23906">MLRERDDGWGHTCGATLINENWALSAAHCTDGASPAQRRIQAGVNLRDDPNGQMKEIAEIIEHPDYVVGGGYPNDVCVLRFTTPVTYNEKVQPGLLPEEGEEFAGDECYITGWGRTDTSQDIPNDLREGLIDVLTNQVCSSAVSNIGPYHICIRDPNSVYGACNGDSGGPIHCRASSSDPWKQVGVASWVMASGGNCMVAFPSVYGRVSYHKQWIDDSIN</sequence>
<dbReference type="PANTHER" id="PTHR24250">
    <property type="entry name" value="CHYMOTRYPSIN-RELATED"/>
    <property type="match status" value="1"/>
</dbReference>
<evidence type="ECO:0000313" key="4">
    <source>
        <dbReference type="EMBL" id="ELU16689.1"/>
    </source>
</evidence>
<dbReference type="InterPro" id="IPR018114">
    <property type="entry name" value="TRYPSIN_HIS"/>
</dbReference>
<dbReference type="PROSITE" id="PS50240">
    <property type="entry name" value="TRYPSIN_DOM"/>
    <property type="match status" value="1"/>
</dbReference>
<keyword evidence="6" id="KW-1185">Reference proteome</keyword>
<name>R7VDK4_CAPTE</name>
<dbReference type="PROSITE" id="PS00134">
    <property type="entry name" value="TRYPSIN_HIS"/>
    <property type="match status" value="1"/>
</dbReference>
<evidence type="ECO:0000256" key="2">
    <source>
        <dbReference type="RuleBase" id="RU363034"/>
    </source>
</evidence>
<dbReference type="Pfam" id="PF00089">
    <property type="entry name" value="Trypsin"/>
    <property type="match status" value="1"/>
</dbReference>
<reference evidence="6" key="1">
    <citation type="submission" date="2012-12" db="EMBL/GenBank/DDBJ databases">
        <authorList>
            <person name="Hellsten U."/>
            <person name="Grimwood J."/>
            <person name="Chapman J.A."/>
            <person name="Shapiro H."/>
            <person name="Aerts A."/>
            <person name="Otillar R.P."/>
            <person name="Terry A.Y."/>
            <person name="Boore J.L."/>
            <person name="Simakov O."/>
            <person name="Marletaz F."/>
            <person name="Cho S.-J."/>
            <person name="Edsinger-Gonzales E."/>
            <person name="Havlak P."/>
            <person name="Kuo D.-H."/>
            <person name="Larsson T."/>
            <person name="Lv J."/>
            <person name="Arendt D."/>
            <person name="Savage R."/>
            <person name="Osoegawa K."/>
            <person name="de Jong P."/>
            <person name="Lindberg D.R."/>
            <person name="Seaver E.C."/>
            <person name="Weisblat D.A."/>
            <person name="Putnam N.H."/>
            <person name="Grigoriev I.V."/>
            <person name="Rokhsar D.S."/>
        </authorList>
    </citation>
    <scope>NUCLEOTIDE SEQUENCE</scope>
    <source>
        <strain evidence="6">I ESC-2004</strain>
    </source>
</reference>
<feature type="domain" description="Peptidase S1" evidence="3">
    <location>
        <begin position="1"/>
        <end position="220"/>
    </location>
</feature>
<dbReference type="EMBL" id="KB292985">
    <property type="protein sequence ID" value="ELU16689.1"/>
    <property type="molecule type" value="Genomic_DNA"/>
</dbReference>
<dbReference type="OrthoDB" id="6267810at2759"/>
<dbReference type="HOGENOM" id="CLU_006842_0_4_1"/>
<dbReference type="InterPro" id="IPR033116">
    <property type="entry name" value="TRYPSIN_SER"/>
</dbReference>
<dbReference type="PRINTS" id="PR00722">
    <property type="entry name" value="CHYMOTRYPSIN"/>
</dbReference>
<accession>R7VDK4</accession>
<dbReference type="Proteomes" id="UP000014760">
    <property type="component" value="Unassembled WGS sequence"/>
</dbReference>
<dbReference type="InterPro" id="IPR001314">
    <property type="entry name" value="Peptidase_S1A"/>
</dbReference>
<keyword evidence="2" id="KW-0645">Protease</keyword>
<dbReference type="OMA" id="WISNIMN"/>
<evidence type="ECO:0000259" key="3">
    <source>
        <dbReference type="PROSITE" id="PS50240"/>
    </source>
</evidence>
<evidence type="ECO:0000256" key="1">
    <source>
        <dbReference type="ARBA" id="ARBA00023157"/>
    </source>
</evidence>
<dbReference type="InterPro" id="IPR043504">
    <property type="entry name" value="Peptidase_S1_PA_chymotrypsin"/>
</dbReference>
<dbReference type="SUPFAM" id="SSF50494">
    <property type="entry name" value="Trypsin-like serine proteases"/>
    <property type="match status" value="1"/>
</dbReference>
<dbReference type="PANTHER" id="PTHR24250:SF27">
    <property type="entry name" value="ELASTASE 2 LIKE"/>
    <property type="match status" value="1"/>
</dbReference>
<keyword evidence="2" id="KW-0720">Serine protease</keyword>
<dbReference type="InterPro" id="IPR001254">
    <property type="entry name" value="Trypsin_dom"/>
</dbReference>
<dbReference type="GO" id="GO:0004252">
    <property type="term" value="F:serine-type endopeptidase activity"/>
    <property type="evidence" value="ECO:0007669"/>
    <property type="project" value="InterPro"/>
</dbReference>
<evidence type="ECO:0000313" key="6">
    <source>
        <dbReference type="Proteomes" id="UP000014760"/>
    </source>
</evidence>
<dbReference type="Gene3D" id="2.40.10.10">
    <property type="entry name" value="Trypsin-like serine proteases"/>
    <property type="match status" value="2"/>
</dbReference>
<dbReference type="AlphaFoldDB" id="R7VDK4"/>
<dbReference type="GO" id="GO:0006508">
    <property type="term" value="P:proteolysis"/>
    <property type="evidence" value="ECO:0007669"/>
    <property type="project" value="UniProtKB-KW"/>
</dbReference>
<dbReference type="EMBL" id="AMQN01004227">
    <property type="status" value="NOT_ANNOTATED_CDS"/>
    <property type="molecule type" value="Genomic_DNA"/>
</dbReference>
<dbReference type="FunFam" id="2.40.10.10:FF:000068">
    <property type="entry name" value="transmembrane protease serine 2"/>
    <property type="match status" value="1"/>
</dbReference>
<gene>
    <name evidence="4" type="ORF">CAPTEDRAFT_155647</name>
</gene>
<dbReference type="STRING" id="283909.R7VDK4"/>
<dbReference type="EnsemblMetazoa" id="CapteT155647">
    <property type="protein sequence ID" value="CapteP155647"/>
    <property type="gene ID" value="CapteG155647"/>
</dbReference>
<dbReference type="PROSITE" id="PS00135">
    <property type="entry name" value="TRYPSIN_SER"/>
    <property type="match status" value="1"/>
</dbReference>
<evidence type="ECO:0000313" key="5">
    <source>
        <dbReference type="EnsemblMetazoa" id="CapteP155647"/>
    </source>
</evidence>
<dbReference type="InterPro" id="IPR009003">
    <property type="entry name" value="Peptidase_S1_PA"/>
</dbReference>
<reference evidence="4 6" key="2">
    <citation type="journal article" date="2013" name="Nature">
        <title>Insights into bilaterian evolution from three spiralian genomes.</title>
        <authorList>
            <person name="Simakov O."/>
            <person name="Marletaz F."/>
            <person name="Cho S.J."/>
            <person name="Edsinger-Gonzales E."/>
            <person name="Havlak P."/>
            <person name="Hellsten U."/>
            <person name="Kuo D.H."/>
            <person name="Larsson T."/>
            <person name="Lv J."/>
            <person name="Arendt D."/>
            <person name="Savage R."/>
            <person name="Osoegawa K."/>
            <person name="de Jong P."/>
            <person name="Grimwood J."/>
            <person name="Chapman J.A."/>
            <person name="Shapiro H."/>
            <person name="Aerts A."/>
            <person name="Otillar R.P."/>
            <person name="Terry A.Y."/>
            <person name="Boore J.L."/>
            <person name="Grigoriev I.V."/>
            <person name="Lindberg D.R."/>
            <person name="Seaver E.C."/>
            <person name="Weisblat D.A."/>
            <person name="Putnam N.H."/>
            <person name="Rokhsar D.S."/>
        </authorList>
    </citation>
    <scope>NUCLEOTIDE SEQUENCE</scope>
    <source>
        <strain evidence="4 6">I ESC-2004</strain>
    </source>
</reference>
<organism evidence="4">
    <name type="scientific">Capitella teleta</name>
    <name type="common">Polychaete worm</name>
    <dbReference type="NCBI Taxonomy" id="283909"/>
    <lineage>
        <taxon>Eukaryota</taxon>
        <taxon>Metazoa</taxon>
        <taxon>Spiralia</taxon>
        <taxon>Lophotrochozoa</taxon>
        <taxon>Annelida</taxon>
        <taxon>Polychaeta</taxon>
        <taxon>Sedentaria</taxon>
        <taxon>Scolecida</taxon>
        <taxon>Capitellidae</taxon>
        <taxon>Capitella</taxon>
    </lineage>
</organism>
<reference evidence="5" key="3">
    <citation type="submission" date="2015-06" db="UniProtKB">
        <authorList>
            <consortium name="EnsemblMetazoa"/>
        </authorList>
    </citation>
    <scope>IDENTIFICATION</scope>
</reference>
<protein>
    <recommendedName>
        <fullName evidence="3">Peptidase S1 domain-containing protein</fullName>
    </recommendedName>
</protein>
<proteinExistence type="predicted"/>
<dbReference type="CDD" id="cd00190">
    <property type="entry name" value="Tryp_SPc"/>
    <property type="match status" value="1"/>
</dbReference>